<evidence type="ECO:0000259" key="5">
    <source>
        <dbReference type="PROSITE" id="PS50893"/>
    </source>
</evidence>
<dbReference type="PANTHER" id="PTHR43335">
    <property type="entry name" value="ABC TRANSPORTER, ATP-BINDING PROTEIN"/>
    <property type="match status" value="1"/>
</dbReference>
<dbReference type="PROSITE" id="PS50893">
    <property type="entry name" value="ABC_TRANSPORTER_2"/>
    <property type="match status" value="1"/>
</dbReference>
<dbReference type="Gene3D" id="3.40.50.300">
    <property type="entry name" value="P-loop containing nucleotide triphosphate hydrolases"/>
    <property type="match status" value="1"/>
</dbReference>
<keyword evidence="2" id="KW-0813">Transport</keyword>
<reference evidence="6" key="2">
    <citation type="submission" date="2020-09" db="EMBL/GenBank/DDBJ databases">
        <authorList>
            <person name="Sun Q."/>
            <person name="Ohkuma M."/>
        </authorList>
    </citation>
    <scope>NUCLEOTIDE SEQUENCE</scope>
    <source>
        <strain evidence="6">JCM 4059</strain>
    </source>
</reference>
<name>A0A919AWV3_9ACTN</name>
<comment type="similarity">
    <text evidence="1">Belongs to the ABC transporter superfamily.</text>
</comment>
<sequence length="245" mass="26202">MTSIDIRGLTKRYGPVRALDDLTVTIEPGRVTGFLGPNGAGKTTTMRVVLGLDRPTSGTALVGGRPYATLPDPLRHVGALLDASAAHPARTARDHLLTLALTHRIPAARVDRLLEETGLASAARRRVRTFSLGMRQRLGLAAALLGDPPVVLLDEPTNGLDPEGIVHLRNLTRRLADEGRTVLISSHLMGEIARVADHLVVLGQGRLLADAPLDRFTASHASLEDAYFALTTPFADHAAPEGRRP</sequence>
<dbReference type="InterPro" id="IPR003593">
    <property type="entry name" value="AAA+_ATPase"/>
</dbReference>
<keyword evidence="4" id="KW-0067">ATP-binding</keyword>
<protein>
    <recommendedName>
        <fullName evidence="5">ABC transporter domain-containing protein</fullName>
    </recommendedName>
</protein>
<evidence type="ECO:0000313" key="6">
    <source>
        <dbReference type="EMBL" id="GHF30277.1"/>
    </source>
</evidence>
<dbReference type="AlphaFoldDB" id="A0A919AWV3"/>
<keyword evidence="7" id="KW-1185">Reference proteome</keyword>
<dbReference type="InterPro" id="IPR017871">
    <property type="entry name" value="ABC_transporter-like_CS"/>
</dbReference>
<dbReference type="SMART" id="SM00382">
    <property type="entry name" value="AAA"/>
    <property type="match status" value="1"/>
</dbReference>
<organism evidence="6 7">
    <name type="scientific">Streptomyces mashuensis</name>
    <dbReference type="NCBI Taxonomy" id="33904"/>
    <lineage>
        <taxon>Bacteria</taxon>
        <taxon>Bacillati</taxon>
        <taxon>Actinomycetota</taxon>
        <taxon>Actinomycetes</taxon>
        <taxon>Kitasatosporales</taxon>
        <taxon>Streptomycetaceae</taxon>
        <taxon>Streptomyces</taxon>
    </lineage>
</organism>
<dbReference type="Pfam" id="PF00005">
    <property type="entry name" value="ABC_tran"/>
    <property type="match status" value="1"/>
</dbReference>
<dbReference type="Proteomes" id="UP000638313">
    <property type="component" value="Unassembled WGS sequence"/>
</dbReference>
<feature type="domain" description="ABC transporter" evidence="5">
    <location>
        <begin position="4"/>
        <end position="229"/>
    </location>
</feature>
<dbReference type="InterPro" id="IPR027417">
    <property type="entry name" value="P-loop_NTPase"/>
</dbReference>
<dbReference type="GO" id="GO:0016887">
    <property type="term" value="F:ATP hydrolysis activity"/>
    <property type="evidence" value="ECO:0007669"/>
    <property type="project" value="InterPro"/>
</dbReference>
<gene>
    <name evidence="6" type="ORF">GCM10010218_09460</name>
</gene>
<reference evidence="6" key="1">
    <citation type="journal article" date="2014" name="Int. J. Syst. Evol. Microbiol.">
        <title>Complete genome sequence of Corynebacterium casei LMG S-19264T (=DSM 44701T), isolated from a smear-ripened cheese.</title>
        <authorList>
            <consortium name="US DOE Joint Genome Institute (JGI-PGF)"/>
            <person name="Walter F."/>
            <person name="Albersmeier A."/>
            <person name="Kalinowski J."/>
            <person name="Ruckert C."/>
        </authorList>
    </citation>
    <scope>NUCLEOTIDE SEQUENCE</scope>
    <source>
        <strain evidence="6">JCM 4059</strain>
    </source>
</reference>
<evidence type="ECO:0000256" key="2">
    <source>
        <dbReference type="ARBA" id="ARBA00022448"/>
    </source>
</evidence>
<dbReference type="GO" id="GO:0005524">
    <property type="term" value="F:ATP binding"/>
    <property type="evidence" value="ECO:0007669"/>
    <property type="project" value="UniProtKB-KW"/>
</dbReference>
<dbReference type="PROSITE" id="PS00211">
    <property type="entry name" value="ABC_TRANSPORTER_1"/>
    <property type="match status" value="1"/>
</dbReference>
<proteinExistence type="inferred from homology"/>
<dbReference type="PANTHER" id="PTHR43335:SF4">
    <property type="entry name" value="ABC TRANSPORTER, ATP-BINDING PROTEIN"/>
    <property type="match status" value="1"/>
</dbReference>
<evidence type="ECO:0000256" key="3">
    <source>
        <dbReference type="ARBA" id="ARBA00022741"/>
    </source>
</evidence>
<dbReference type="SUPFAM" id="SSF52540">
    <property type="entry name" value="P-loop containing nucleoside triphosphate hydrolases"/>
    <property type="match status" value="1"/>
</dbReference>
<dbReference type="RefSeq" id="WP_190128052.1">
    <property type="nucleotide sequence ID" value="NZ_BNBD01000001.1"/>
</dbReference>
<comment type="caution">
    <text evidence="6">The sequence shown here is derived from an EMBL/GenBank/DDBJ whole genome shotgun (WGS) entry which is preliminary data.</text>
</comment>
<accession>A0A919AWV3</accession>
<evidence type="ECO:0000313" key="7">
    <source>
        <dbReference type="Proteomes" id="UP000638313"/>
    </source>
</evidence>
<evidence type="ECO:0000256" key="4">
    <source>
        <dbReference type="ARBA" id="ARBA00022840"/>
    </source>
</evidence>
<dbReference type="CDD" id="cd03268">
    <property type="entry name" value="ABC_BcrA_bacitracin_resist"/>
    <property type="match status" value="1"/>
</dbReference>
<dbReference type="InterPro" id="IPR003439">
    <property type="entry name" value="ABC_transporter-like_ATP-bd"/>
</dbReference>
<evidence type="ECO:0000256" key="1">
    <source>
        <dbReference type="ARBA" id="ARBA00005417"/>
    </source>
</evidence>
<keyword evidence="3" id="KW-0547">Nucleotide-binding</keyword>
<dbReference type="EMBL" id="BNBD01000001">
    <property type="protein sequence ID" value="GHF30277.1"/>
    <property type="molecule type" value="Genomic_DNA"/>
</dbReference>